<dbReference type="Pfam" id="PF01261">
    <property type="entry name" value="AP_endonuc_2"/>
    <property type="match status" value="1"/>
</dbReference>
<dbReference type="Proteomes" id="UP001238163">
    <property type="component" value="Unassembled WGS sequence"/>
</dbReference>
<dbReference type="AlphaFoldDB" id="A0AAE3VKI0"/>
<sequence length="279" mass="31135">MSALKIAIMVHNLKMGIYDGMAFAARMEVPGVHLACVKGFSYRDLDAAGRKQLLRHIRELGLEISAICAWGGEVDLGVPDNLRQHIDDAKEILQYAADLECGIWQGHCGVIPHSRQDPKWQRFADSFGEICRHGEKVGARLAVETGPEPPEVLMDMINDVGSSALCVNYDPANLILWPAKYMQQAGQPYDRDQAFAEYQPMEGVKVLGDRIIHTHAKDALVQPDGKRLEVPLGSGWIDWPHYVQNLRDIGYNGYFAIEREVGQDPVGDITRAINYLKTL</sequence>
<proteinExistence type="predicted"/>
<dbReference type="Gene3D" id="3.20.20.150">
    <property type="entry name" value="Divalent-metal-dependent TIM barrel enzymes"/>
    <property type="match status" value="1"/>
</dbReference>
<dbReference type="PANTHER" id="PTHR12110">
    <property type="entry name" value="HYDROXYPYRUVATE ISOMERASE"/>
    <property type="match status" value="1"/>
</dbReference>
<accession>A0AAE3VKI0</accession>
<evidence type="ECO:0000313" key="2">
    <source>
        <dbReference type="EMBL" id="MDQ0291863.1"/>
    </source>
</evidence>
<comment type="caution">
    <text evidence="2">The sequence shown here is derived from an EMBL/GenBank/DDBJ whole genome shotgun (WGS) entry which is preliminary data.</text>
</comment>
<feature type="domain" description="Xylose isomerase-like TIM barrel" evidence="1">
    <location>
        <begin position="22"/>
        <end position="278"/>
    </location>
</feature>
<keyword evidence="2" id="KW-0413">Isomerase</keyword>
<organism evidence="2 3">
    <name type="scientific">Oligosphaera ethanolica</name>
    <dbReference type="NCBI Taxonomy" id="760260"/>
    <lineage>
        <taxon>Bacteria</taxon>
        <taxon>Pseudomonadati</taxon>
        <taxon>Lentisphaerota</taxon>
        <taxon>Oligosphaeria</taxon>
        <taxon>Oligosphaerales</taxon>
        <taxon>Oligosphaeraceae</taxon>
        <taxon>Oligosphaera</taxon>
    </lineage>
</organism>
<protein>
    <submittedName>
        <fullName evidence="2">Sugar phosphate isomerase/epimerase</fullName>
    </submittedName>
</protein>
<dbReference type="EMBL" id="JAUSVL010000001">
    <property type="protein sequence ID" value="MDQ0291863.1"/>
    <property type="molecule type" value="Genomic_DNA"/>
</dbReference>
<dbReference type="RefSeq" id="WP_307265239.1">
    <property type="nucleotide sequence ID" value="NZ_JAUSVL010000001.1"/>
</dbReference>
<keyword evidence="3" id="KW-1185">Reference proteome</keyword>
<dbReference type="InterPro" id="IPR036237">
    <property type="entry name" value="Xyl_isomerase-like_sf"/>
</dbReference>
<dbReference type="PANTHER" id="PTHR12110:SF41">
    <property type="entry name" value="INOSOSE DEHYDRATASE"/>
    <property type="match status" value="1"/>
</dbReference>
<dbReference type="InterPro" id="IPR013022">
    <property type="entry name" value="Xyl_isomerase-like_TIM-brl"/>
</dbReference>
<dbReference type="GO" id="GO:0016853">
    <property type="term" value="F:isomerase activity"/>
    <property type="evidence" value="ECO:0007669"/>
    <property type="project" value="UniProtKB-KW"/>
</dbReference>
<gene>
    <name evidence="2" type="ORF">J3R75_003970</name>
</gene>
<reference evidence="2" key="1">
    <citation type="submission" date="2023-07" db="EMBL/GenBank/DDBJ databases">
        <title>Genomic Encyclopedia of Type Strains, Phase IV (KMG-IV): sequencing the most valuable type-strain genomes for metagenomic binning, comparative biology and taxonomic classification.</title>
        <authorList>
            <person name="Goeker M."/>
        </authorList>
    </citation>
    <scope>NUCLEOTIDE SEQUENCE</scope>
    <source>
        <strain evidence="2">DSM 24202</strain>
    </source>
</reference>
<name>A0AAE3VKI0_9BACT</name>
<dbReference type="InterPro" id="IPR050312">
    <property type="entry name" value="IolE/XylAMocC-like"/>
</dbReference>
<dbReference type="SUPFAM" id="SSF51658">
    <property type="entry name" value="Xylose isomerase-like"/>
    <property type="match status" value="1"/>
</dbReference>
<evidence type="ECO:0000313" key="3">
    <source>
        <dbReference type="Proteomes" id="UP001238163"/>
    </source>
</evidence>
<evidence type="ECO:0000259" key="1">
    <source>
        <dbReference type="Pfam" id="PF01261"/>
    </source>
</evidence>